<evidence type="ECO:0000313" key="4">
    <source>
        <dbReference type="Proteomes" id="UP000316714"/>
    </source>
</evidence>
<dbReference type="InterPro" id="IPR013783">
    <property type="entry name" value="Ig-like_fold"/>
</dbReference>
<feature type="compositionally biased region" description="Pro residues" evidence="1">
    <location>
        <begin position="398"/>
        <end position="441"/>
    </location>
</feature>
<dbReference type="Gene3D" id="2.60.40.10">
    <property type="entry name" value="Immunoglobulins"/>
    <property type="match status" value="1"/>
</dbReference>
<feature type="region of interest" description="Disordered" evidence="1">
    <location>
        <begin position="612"/>
        <end position="634"/>
    </location>
</feature>
<dbReference type="NCBIfam" id="TIGR01451">
    <property type="entry name" value="B_ant_repeat"/>
    <property type="match status" value="1"/>
</dbReference>
<dbReference type="PROSITE" id="PS51257">
    <property type="entry name" value="PROKAR_LIPOPROTEIN"/>
    <property type="match status" value="1"/>
</dbReference>
<name>A0A5C5VIZ4_9BACT</name>
<keyword evidence="4" id="KW-1185">Reference proteome</keyword>
<dbReference type="AlphaFoldDB" id="A0A5C5VIZ4"/>
<dbReference type="EMBL" id="SIHJ01000001">
    <property type="protein sequence ID" value="TWT37890.1"/>
    <property type="molecule type" value="Genomic_DNA"/>
</dbReference>
<dbReference type="PANTHER" id="PTHR48125:SF10">
    <property type="entry name" value="OS12G0136300 PROTEIN"/>
    <property type="match status" value="1"/>
</dbReference>
<dbReference type="InterPro" id="IPR001434">
    <property type="entry name" value="OmcB-like_DUF11"/>
</dbReference>
<organism evidence="3 4">
    <name type="scientific">Posidoniimonas corsicana</name>
    <dbReference type="NCBI Taxonomy" id="1938618"/>
    <lineage>
        <taxon>Bacteria</taxon>
        <taxon>Pseudomonadati</taxon>
        <taxon>Planctomycetota</taxon>
        <taxon>Planctomycetia</taxon>
        <taxon>Pirellulales</taxon>
        <taxon>Lacipirellulaceae</taxon>
        <taxon>Posidoniimonas</taxon>
    </lineage>
</organism>
<dbReference type="OrthoDB" id="259211at2"/>
<reference evidence="3 4" key="1">
    <citation type="submission" date="2019-02" db="EMBL/GenBank/DDBJ databases">
        <title>Deep-cultivation of Planctomycetes and their phenomic and genomic characterization uncovers novel biology.</title>
        <authorList>
            <person name="Wiegand S."/>
            <person name="Jogler M."/>
            <person name="Boedeker C."/>
            <person name="Pinto D."/>
            <person name="Vollmers J."/>
            <person name="Rivas-Marin E."/>
            <person name="Kohn T."/>
            <person name="Peeters S.H."/>
            <person name="Heuer A."/>
            <person name="Rast P."/>
            <person name="Oberbeckmann S."/>
            <person name="Bunk B."/>
            <person name="Jeske O."/>
            <person name="Meyerdierks A."/>
            <person name="Storesund J.E."/>
            <person name="Kallscheuer N."/>
            <person name="Luecker S."/>
            <person name="Lage O.M."/>
            <person name="Pohl T."/>
            <person name="Merkel B.J."/>
            <person name="Hornburger P."/>
            <person name="Mueller R.-W."/>
            <person name="Bruemmer F."/>
            <person name="Labrenz M."/>
            <person name="Spormann A.M."/>
            <person name="Op Den Camp H."/>
            <person name="Overmann J."/>
            <person name="Amann R."/>
            <person name="Jetten M.S.M."/>
            <person name="Mascher T."/>
            <person name="Medema M.H."/>
            <person name="Devos D.P."/>
            <person name="Kaster A.-K."/>
            <person name="Ovreas L."/>
            <person name="Rohde M."/>
            <person name="Galperin M.Y."/>
            <person name="Jogler C."/>
        </authorList>
    </citation>
    <scope>NUCLEOTIDE SEQUENCE [LARGE SCALE GENOMIC DNA]</scope>
    <source>
        <strain evidence="3 4">KOR34</strain>
    </source>
</reference>
<protein>
    <recommendedName>
        <fullName evidence="2">DUF11 domain-containing protein</fullName>
    </recommendedName>
</protein>
<sequence length="816" mass="85130">MTLRPPQPACLLVIAALAAIASAGCICNGLPRIDPSGERFFVCPLSQATVPPVAASGATIPPPAGNTVAAPVLPAAAAPTGPRCPLCPLCPFGDGCPLCPLGDGCPLCPFGDRQPAPVIGPVAPVVGGVAAQPTNRVTLTPGRVLAPVGSEVVMRAGVCGKDGYLLTNRKIEWMIDQEGVGQFAEIGDAGQRDFMRYPWSTPRKVNNTYAVGYTSPVHTCLRRGTDDPADDVQINDGEAWVSITSPSEGTSYITAYAPNEENWNARRAQATIYWVDAQWQLPPSAVVAAGQPHILSTTITRQTDGAPLQGWIVRYEVADGSGARLGYDAGQVAEVATDGRGVAQVEVAPTDSQPGTSRVRITVVRPEQAGIASSPRLDVGAGEATVTWSNTAPGTQPLFPPVAPAAEPPTLPPTTAPPSTPPPATGPPSNEPPIGINPPGRPELEIRIRRDTPDPIKVGDKVAYTLTVRNIGNGVAQNVRLRDKFDSGLTTELDRDGLGAIKNDAVGDLAPRDSVDLTVVFDVLTAGPHSHEVTVTADGVAEAFDKAEFTAIEEQPAAAQVGIRIFQLSPVRPPVGKESFRFSIEIENSSDVAARNLRLRIAPDPALTVSGILPRPLDESTTPLSDGGASTELGELGPRQKRVVHYGFDCNMATQVGSPAEVRVFLTGDGINVADATKVEILPPAAAGPAAAPLRITVGSQANPVRLRASSDLVVTLENTTGQPLTNVAIEITDPAQLSFRPRVATLPQGTALLPQPSLLQLSPPIGRLLPGAAGRQQIVIPYDAITPGQAVIDVKAVWQGAPAAVTERVIISVEP</sequence>
<dbReference type="InterPro" id="IPR047589">
    <property type="entry name" value="DUF11_rpt"/>
</dbReference>
<feature type="domain" description="DUF11" evidence="2">
    <location>
        <begin position="453"/>
        <end position="538"/>
    </location>
</feature>
<evidence type="ECO:0000256" key="1">
    <source>
        <dbReference type="SAM" id="MobiDB-lite"/>
    </source>
</evidence>
<gene>
    <name evidence="3" type="ORF">KOR34_28560</name>
</gene>
<dbReference type="RefSeq" id="WP_146565193.1">
    <property type="nucleotide sequence ID" value="NZ_SIHJ01000001.1"/>
</dbReference>
<dbReference type="PANTHER" id="PTHR48125">
    <property type="entry name" value="LP07818P1"/>
    <property type="match status" value="1"/>
</dbReference>
<evidence type="ECO:0000259" key="2">
    <source>
        <dbReference type="Pfam" id="PF01345"/>
    </source>
</evidence>
<accession>A0A5C5VIZ4</accession>
<evidence type="ECO:0000313" key="3">
    <source>
        <dbReference type="EMBL" id="TWT37890.1"/>
    </source>
</evidence>
<proteinExistence type="predicted"/>
<dbReference type="Pfam" id="PF01345">
    <property type="entry name" value="DUF11"/>
    <property type="match status" value="1"/>
</dbReference>
<comment type="caution">
    <text evidence="3">The sequence shown here is derived from an EMBL/GenBank/DDBJ whole genome shotgun (WGS) entry which is preliminary data.</text>
</comment>
<dbReference type="Proteomes" id="UP000316714">
    <property type="component" value="Unassembled WGS sequence"/>
</dbReference>
<feature type="region of interest" description="Disordered" evidence="1">
    <location>
        <begin position="387"/>
        <end position="442"/>
    </location>
</feature>